<sequence>MTALDKQILKMENTEPVEFLRQYTGGQPLSKQLVQLVYELKKKHAFSNGVINALFEYCLIENNYKIVRTYVLQLAEELDEVGVRNAHEVFRYLRERPYQKRQPESSPHVSDDADYNMEYVETNIALIAKQLHELRKEVNMKFSLMNQQLDQIERRLSQVADWLK</sequence>
<reference evidence="3" key="1">
    <citation type="submission" date="2022-08" db="EMBL/GenBank/DDBJ databases">
        <title>The complete genome sequence of the thermophilic bacterium Laceyella sacchari FBKL4.010 reveals the basis for tetramethylpyrazine biosynthesis in Moutai-flavor Daqu.</title>
        <authorList>
            <person name="Li D."/>
            <person name="Huang W."/>
            <person name="Wang C."/>
            <person name="Qiu S."/>
        </authorList>
    </citation>
    <scope>NUCLEOTIDE SEQUENCE</scope>
    <source>
        <strain evidence="3">FBKL4.014</strain>
    </source>
</reference>
<dbReference type="RefSeq" id="WP_132219930.1">
    <property type="nucleotide sequence ID" value="NZ_CP103866.1"/>
</dbReference>
<dbReference type="Pfam" id="PF07261">
    <property type="entry name" value="DnaB_2"/>
    <property type="match status" value="1"/>
</dbReference>
<protein>
    <submittedName>
        <fullName evidence="3">DnaD domain protein</fullName>
    </submittedName>
</protein>
<evidence type="ECO:0000259" key="2">
    <source>
        <dbReference type="Pfam" id="PF07261"/>
    </source>
</evidence>
<comment type="similarity">
    <text evidence="1">Belongs to the DnaB/DnaD family.</text>
</comment>
<proteinExistence type="inferred from homology"/>
<accession>A0ABY5U4I1</accession>
<feature type="domain" description="DnaB/C C-terminal" evidence="2">
    <location>
        <begin position="18"/>
        <end position="90"/>
    </location>
</feature>
<dbReference type="EMBL" id="CP103866">
    <property type="protein sequence ID" value="UWE04556.1"/>
    <property type="molecule type" value="Genomic_DNA"/>
</dbReference>
<name>A0ABY5U4I1_LACSH</name>
<dbReference type="Proteomes" id="UP001058650">
    <property type="component" value="Chromosome"/>
</dbReference>
<evidence type="ECO:0000256" key="1">
    <source>
        <dbReference type="ARBA" id="ARBA00093462"/>
    </source>
</evidence>
<keyword evidence="4" id="KW-1185">Reference proteome</keyword>
<evidence type="ECO:0000313" key="4">
    <source>
        <dbReference type="Proteomes" id="UP001058650"/>
    </source>
</evidence>
<evidence type="ECO:0000313" key="3">
    <source>
        <dbReference type="EMBL" id="UWE04556.1"/>
    </source>
</evidence>
<gene>
    <name evidence="3" type="ORF">NYR52_05285</name>
</gene>
<dbReference type="InterPro" id="IPR006343">
    <property type="entry name" value="DnaB/C_C"/>
</dbReference>
<organism evidence="3 4">
    <name type="scientific">Laceyella sacchari</name>
    <name type="common">Thermoactinomyces thalpophilus</name>
    <dbReference type="NCBI Taxonomy" id="37482"/>
    <lineage>
        <taxon>Bacteria</taxon>
        <taxon>Bacillati</taxon>
        <taxon>Bacillota</taxon>
        <taxon>Bacilli</taxon>
        <taxon>Bacillales</taxon>
        <taxon>Thermoactinomycetaceae</taxon>
        <taxon>Laceyella</taxon>
    </lineage>
</organism>